<gene>
    <name evidence="2" type="ORF">UFOVP168_11</name>
</gene>
<organism evidence="2">
    <name type="scientific">uncultured Caudovirales phage</name>
    <dbReference type="NCBI Taxonomy" id="2100421"/>
    <lineage>
        <taxon>Viruses</taxon>
        <taxon>Duplodnaviria</taxon>
        <taxon>Heunggongvirae</taxon>
        <taxon>Uroviricota</taxon>
        <taxon>Caudoviricetes</taxon>
        <taxon>Peduoviridae</taxon>
        <taxon>Maltschvirus</taxon>
        <taxon>Maltschvirus maltsch</taxon>
    </lineage>
</organism>
<name>A0A6J7WEA4_9CAUD</name>
<dbReference type="EMBL" id="LR798220">
    <property type="protein sequence ID" value="CAB5194578.1"/>
    <property type="molecule type" value="Genomic_DNA"/>
</dbReference>
<sequence>MNEPTTSLRDSLEEVVDQVDTSTPEPAAPSGFEPDLSDIEAPEPASEQAEGRTRDEQGRFAPKAPAAPQEALPQETPAIQPGPKSGPRTEPQERAPVSWRPEVREHWNALPPAVRAEVARRENEVQRTLQETSEARRYVEAINKVVQPYEMFIRAENSNPLQAIDNMMSTAARLRTGTGPETATLIAQLVNQFGVGRFGKQFIETLDGALAGQTPRVDPTQQAVQQAIQQQLAPVQQFMSQFQQAQASQRERVTQEAYGEVQSFLDQAEFGEDVREEMADIIELGQRRGRSVTIQEAYQQACMANPEVRAALQSRARQRGAQASSGAVQRAKAAAVSVTGGPALSAPQAPASADIRSAIESAIVANSR</sequence>
<protein>
    <submittedName>
        <fullName evidence="2">Uncharacterized protein</fullName>
    </submittedName>
</protein>
<evidence type="ECO:0000256" key="1">
    <source>
        <dbReference type="SAM" id="MobiDB-lite"/>
    </source>
</evidence>
<feature type="compositionally biased region" description="Low complexity" evidence="1">
    <location>
        <begin position="61"/>
        <end position="78"/>
    </location>
</feature>
<reference evidence="2" key="1">
    <citation type="submission" date="2020-05" db="EMBL/GenBank/DDBJ databases">
        <authorList>
            <person name="Chiriac C."/>
            <person name="Salcher M."/>
            <person name="Ghai R."/>
            <person name="Kavagutti S V."/>
        </authorList>
    </citation>
    <scope>NUCLEOTIDE SEQUENCE</scope>
</reference>
<feature type="region of interest" description="Disordered" evidence="1">
    <location>
        <begin position="1"/>
        <end position="100"/>
    </location>
</feature>
<accession>A0A6J7WEA4</accession>
<proteinExistence type="predicted"/>
<feature type="compositionally biased region" description="Basic and acidic residues" evidence="1">
    <location>
        <begin position="49"/>
        <end position="58"/>
    </location>
</feature>
<evidence type="ECO:0000313" key="2">
    <source>
        <dbReference type="EMBL" id="CAB5194578.1"/>
    </source>
</evidence>